<dbReference type="EMBL" id="AQFM01000037">
    <property type="protein sequence ID" value="EOR07145.1"/>
    <property type="molecule type" value="Genomic_DNA"/>
</dbReference>
<reference evidence="2 3" key="1">
    <citation type="submission" date="2013-03" db="EMBL/GenBank/DDBJ databases">
        <title>The Genome Sequence of Acinetobacter tandoii CIP 107469.</title>
        <authorList>
            <consortium name="The Broad Institute Genome Sequencing Platform"/>
            <consortium name="The Broad Institute Genome Sequencing Center for Infectious Disease"/>
            <person name="Cerqueira G."/>
            <person name="Feldgarden M."/>
            <person name="Courvalin P."/>
            <person name="Perichon B."/>
            <person name="Grillot-Courvalin C."/>
            <person name="Clermont D."/>
            <person name="Rocha E."/>
            <person name="Yoon E.-J."/>
            <person name="Nemec A."/>
            <person name="Walker B."/>
            <person name="Young S.K."/>
            <person name="Zeng Q."/>
            <person name="Gargeya S."/>
            <person name="Fitzgerald M."/>
            <person name="Haas B."/>
            <person name="Abouelleil A."/>
            <person name="Alvarado L."/>
            <person name="Arachchi H.M."/>
            <person name="Berlin A.M."/>
            <person name="Chapman S.B."/>
            <person name="Dewar J."/>
            <person name="Goldberg J."/>
            <person name="Griggs A."/>
            <person name="Gujja S."/>
            <person name="Hansen M."/>
            <person name="Howarth C."/>
            <person name="Imamovic A."/>
            <person name="Larimer J."/>
            <person name="McCowan C."/>
            <person name="Murphy C."/>
            <person name="Neiman D."/>
            <person name="Pearson M."/>
            <person name="Priest M."/>
            <person name="Roberts A."/>
            <person name="Saif S."/>
            <person name="Shea T."/>
            <person name="Sisk P."/>
            <person name="Sykes S."/>
            <person name="Wortman J."/>
            <person name="Nusbaum C."/>
            <person name="Birren B."/>
        </authorList>
    </citation>
    <scope>NUCLEOTIDE SEQUENCE [LARGE SCALE GENOMIC DNA]</scope>
    <source>
        <strain evidence="2 3">CIP 107469</strain>
    </source>
</reference>
<evidence type="ECO:0000313" key="2">
    <source>
        <dbReference type="EMBL" id="EOR07145.1"/>
    </source>
</evidence>
<evidence type="ECO:0000313" key="3">
    <source>
        <dbReference type="Proteomes" id="UP000016201"/>
    </source>
</evidence>
<evidence type="ECO:0000259" key="1">
    <source>
        <dbReference type="Pfam" id="PF18733"/>
    </source>
</evidence>
<protein>
    <recommendedName>
        <fullName evidence="1">LA2681-like HEPN domain-containing protein</fullName>
    </recommendedName>
</protein>
<name>R9AYN4_9GAMM</name>
<dbReference type="Proteomes" id="UP000016201">
    <property type="component" value="Unassembled WGS sequence"/>
</dbReference>
<keyword evidence="3" id="KW-1185">Reference proteome</keyword>
<dbReference type="InterPro" id="IPR040826">
    <property type="entry name" value="HEPN_LA2681"/>
</dbReference>
<comment type="caution">
    <text evidence="2">The sequence shown here is derived from an EMBL/GenBank/DDBJ whole genome shotgun (WGS) entry which is preliminary data.</text>
</comment>
<dbReference type="Gene3D" id="1.25.40.10">
    <property type="entry name" value="Tetratricopeptide repeat domain"/>
    <property type="match status" value="1"/>
</dbReference>
<gene>
    <name evidence="2" type="ORF">I593_02032</name>
</gene>
<sequence>MGLFLKLEMKLSLEKINEAINSISNSIDQGEWVEALLGSEMMLSELEKHETSNIVLKLYFNLASQFIDVGTYLKNTDSILKGIQILEKNSEYFEKDFNITYFYNLANGKLSLANNCGYSKEEVSFKNIELFNEVKNLYWKAFKLINKSQDYDLYQQNLINLANVLKQQFRFSEALQIYNLVIKQNTIYPQAWLNRSSCLEQFDRLLDHRSHKMIIEIIKGYDFSSKSKLVPSDWKPYYAHKSKFLSSQLGSKSLEQDELETRKEYSSMSHFRQWCIEENLTLNIHGMYCPCIANERDNLTLLEGVISSGNILQFEQYLNRIKAEFSLIRVLYYESKFTDNSQFDYESCYSELDDQEIINIRYEKLRTCFRLCFSILDKLSIFLCQYFSLSTDKNTAFNNFWYKNKSSLENKTNFGLIAINSLICDLNEKNGQFGFYKIWRNALEHHLLFLVPDTFELSNDSSHTYVKISDFENGLDNLLQFTRSSIFSTVFAIVEDLRQKAPKDKQNLIEVTVHKKEFKSFQ</sequence>
<dbReference type="Pfam" id="PF18733">
    <property type="entry name" value="HEPN_LA2681"/>
    <property type="match status" value="1"/>
</dbReference>
<dbReference type="AlphaFoldDB" id="R9AYN4"/>
<dbReference type="PATRIC" id="fig|1120927.3.peg.1968"/>
<dbReference type="SUPFAM" id="SSF48452">
    <property type="entry name" value="TPR-like"/>
    <property type="match status" value="1"/>
</dbReference>
<proteinExistence type="predicted"/>
<feature type="domain" description="LA2681-like HEPN" evidence="1">
    <location>
        <begin position="311"/>
        <end position="494"/>
    </location>
</feature>
<dbReference type="InterPro" id="IPR011990">
    <property type="entry name" value="TPR-like_helical_dom_sf"/>
</dbReference>
<organism evidence="2 3">
    <name type="scientific">Acinetobacter tandoii DSM 14970 = CIP 107469</name>
    <dbReference type="NCBI Taxonomy" id="1120927"/>
    <lineage>
        <taxon>Bacteria</taxon>
        <taxon>Pseudomonadati</taxon>
        <taxon>Pseudomonadota</taxon>
        <taxon>Gammaproteobacteria</taxon>
        <taxon>Moraxellales</taxon>
        <taxon>Moraxellaceae</taxon>
        <taxon>Acinetobacter</taxon>
    </lineage>
</organism>
<accession>R9AYN4</accession>